<evidence type="ECO:0000313" key="1">
    <source>
        <dbReference type="EMBL" id="GAN33556.1"/>
    </source>
</evidence>
<evidence type="ECO:0000313" key="2">
    <source>
        <dbReference type="Proteomes" id="UP000032309"/>
    </source>
</evidence>
<organism evidence="1 2">
    <name type="scientific">Candidatus Brocadia sinica JPN1</name>
    <dbReference type="NCBI Taxonomy" id="1197129"/>
    <lineage>
        <taxon>Bacteria</taxon>
        <taxon>Pseudomonadati</taxon>
        <taxon>Planctomycetota</taxon>
        <taxon>Candidatus Brocadiia</taxon>
        <taxon>Candidatus Brocadiales</taxon>
        <taxon>Candidatus Brocadiaceae</taxon>
        <taxon>Candidatus Brocadia</taxon>
    </lineage>
</organism>
<protein>
    <submittedName>
        <fullName evidence="1">Uncharacterized protein</fullName>
    </submittedName>
</protein>
<accession>A0ABQ0JXZ1</accession>
<proteinExistence type="predicted"/>
<dbReference type="Proteomes" id="UP000032309">
    <property type="component" value="Unassembled WGS sequence"/>
</dbReference>
<comment type="caution">
    <text evidence="1">The sequence shown here is derived from an EMBL/GenBank/DDBJ whole genome shotgun (WGS) entry which is preliminary data.</text>
</comment>
<keyword evidence="2" id="KW-1185">Reference proteome</keyword>
<name>A0ABQ0JXZ1_9BACT</name>
<gene>
    <name evidence="1" type="ORF">BROSI_A2081</name>
</gene>
<reference evidence="2" key="1">
    <citation type="journal article" date="2015" name="Genome Announc.">
        <title>Draft Genome Sequence of an Anaerobic Ammonium-Oxidizing Bacterium, "Candidatus Brocadia sinica".</title>
        <authorList>
            <person name="Oshiki M."/>
            <person name="Shinyako-Hata K."/>
            <person name="Satoh H."/>
            <person name="Okabe S."/>
        </authorList>
    </citation>
    <scope>NUCLEOTIDE SEQUENCE [LARGE SCALE GENOMIC DNA]</scope>
    <source>
        <strain evidence="2">JPN1</strain>
    </source>
</reference>
<sequence>MVYCKNLCAIVKTLNYIENIENTIKIEEKQKP</sequence>
<dbReference type="EMBL" id="BAFN01000001">
    <property type="protein sequence ID" value="GAN33556.1"/>
    <property type="molecule type" value="Genomic_DNA"/>
</dbReference>